<evidence type="ECO:0000259" key="7">
    <source>
        <dbReference type="PROSITE" id="PS51918"/>
    </source>
</evidence>
<gene>
    <name evidence="8" type="ORF">ACETAC_02250</name>
</gene>
<comment type="cofactor">
    <cofactor evidence="1">
        <name>[4Fe-4S] cluster</name>
        <dbReference type="ChEBI" id="CHEBI:49883"/>
    </cofactor>
</comment>
<dbReference type="Gene3D" id="3.20.20.70">
    <property type="entry name" value="Aldolase class I"/>
    <property type="match status" value="1"/>
</dbReference>
<dbReference type="SFLD" id="SFLDG01083">
    <property type="entry name" value="Uncharacterised_Radical_SAM_Su"/>
    <property type="match status" value="1"/>
</dbReference>
<evidence type="ECO:0000313" key="8">
    <source>
        <dbReference type="EMBL" id="QSZ27743.1"/>
    </source>
</evidence>
<dbReference type="Proteomes" id="UP000671913">
    <property type="component" value="Chromosome"/>
</dbReference>
<dbReference type="InterPro" id="IPR040084">
    <property type="entry name" value="GTPase_Obg"/>
</dbReference>
<name>A0A975GAU1_9THEO</name>
<dbReference type="SFLD" id="SFLDS00029">
    <property type="entry name" value="Radical_SAM"/>
    <property type="match status" value="1"/>
</dbReference>
<accession>A0A975GAU1</accession>
<organism evidence="8 9">
    <name type="scientific">Aceticella autotrophica</name>
    <dbReference type="NCBI Taxonomy" id="2755338"/>
    <lineage>
        <taxon>Bacteria</taxon>
        <taxon>Bacillati</taxon>
        <taxon>Bacillota</taxon>
        <taxon>Clostridia</taxon>
        <taxon>Thermoanaerobacterales</taxon>
        <taxon>Thermoanaerobacteraceae</taxon>
        <taxon>Aceticella</taxon>
    </lineage>
</organism>
<feature type="domain" description="Radical SAM core" evidence="7">
    <location>
        <begin position="10"/>
        <end position="240"/>
    </location>
</feature>
<dbReference type="SUPFAM" id="SSF46785">
    <property type="entry name" value="Winged helix' DNA-binding domain"/>
    <property type="match status" value="1"/>
</dbReference>
<dbReference type="InterPro" id="IPR006638">
    <property type="entry name" value="Elp3/MiaA/NifB-like_rSAM"/>
</dbReference>
<reference evidence="8" key="1">
    <citation type="submission" date="2020-08" db="EMBL/GenBank/DDBJ databases">
        <title>Genomic insights into the carbon and energy metabolism of the first obligate autotrophic acetogenic bacterium Aceticella autotrophica gen. nov., sp. nov.</title>
        <authorList>
            <person name="Toshchakov S.V."/>
            <person name="Elcheninov A.G."/>
            <person name="Kublanov I.V."/>
            <person name="Frolov E.N."/>
            <person name="Lebedinsky A.V."/>
        </authorList>
    </citation>
    <scope>NUCLEOTIDE SEQUENCE</scope>
    <source>
        <strain evidence="8">3443-3Ac</strain>
    </source>
</reference>
<evidence type="ECO:0000256" key="4">
    <source>
        <dbReference type="ARBA" id="ARBA00022723"/>
    </source>
</evidence>
<keyword evidence="5" id="KW-0408">Iron</keyword>
<evidence type="ECO:0000256" key="6">
    <source>
        <dbReference type="ARBA" id="ARBA00023014"/>
    </source>
</evidence>
<dbReference type="PANTHER" id="PTHR43787">
    <property type="entry name" value="FEMO COFACTOR BIOSYNTHESIS PROTEIN NIFB-RELATED"/>
    <property type="match status" value="1"/>
</dbReference>
<evidence type="ECO:0000256" key="3">
    <source>
        <dbReference type="ARBA" id="ARBA00022691"/>
    </source>
</evidence>
<dbReference type="EMBL" id="CP060096">
    <property type="protein sequence ID" value="QSZ27743.1"/>
    <property type="molecule type" value="Genomic_DNA"/>
</dbReference>
<dbReference type="KEGG" id="aaut:ACETAC_02250"/>
<dbReference type="RefSeq" id="WP_284680453.1">
    <property type="nucleotide sequence ID" value="NZ_CP060096.1"/>
</dbReference>
<keyword evidence="2" id="KW-0004">4Fe-4S</keyword>
<evidence type="ECO:0000313" key="9">
    <source>
        <dbReference type="Proteomes" id="UP000671913"/>
    </source>
</evidence>
<dbReference type="CDD" id="cd01335">
    <property type="entry name" value="Radical_SAM"/>
    <property type="match status" value="1"/>
</dbReference>
<evidence type="ECO:0000256" key="1">
    <source>
        <dbReference type="ARBA" id="ARBA00001966"/>
    </source>
</evidence>
<proteinExistence type="predicted"/>
<dbReference type="InterPro" id="IPR058240">
    <property type="entry name" value="rSAM_sf"/>
</dbReference>
<keyword evidence="6" id="KW-0411">Iron-sulfur</keyword>
<keyword evidence="9" id="KW-1185">Reference proteome</keyword>
<dbReference type="GO" id="GO:0003824">
    <property type="term" value="F:catalytic activity"/>
    <property type="evidence" value="ECO:0007669"/>
    <property type="project" value="InterPro"/>
</dbReference>
<dbReference type="SFLD" id="SFLDG01067">
    <property type="entry name" value="SPASM/twitch_domain_containing"/>
    <property type="match status" value="1"/>
</dbReference>
<dbReference type="InterPro" id="IPR036390">
    <property type="entry name" value="WH_DNA-bd_sf"/>
</dbReference>
<evidence type="ECO:0000256" key="2">
    <source>
        <dbReference type="ARBA" id="ARBA00022485"/>
    </source>
</evidence>
<evidence type="ECO:0000256" key="5">
    <source>
        <dbReference type="ARBA" id="ARBA00023004"/>
    </source>
</evidence>
<dbReference type="SUPFAM" id="SSF102114">
    <property type="entry name" value="Radical SAM enzymes"/>
    <property type="match status" value="1"/>
</dbReference>
<dbReference type="InterPro" id="IPR036388">
    <property type="entry name" value="WH-like_DNA-bd_sf"/>
</dbReference>
<dbReference type="Gene3D" id="1.10.10.10">
    <property type="entry name" value="Winged helix-like DNA-binding domain superfamily/Winged helix DNA-binding domain"/>
    <property type="match status" value="1"/>
</dbReference>
<dbReference type="InterPro" id="IPR007197">
    <property type="entry name" value="rSAM"/>
</dbReference>
<keyword evidence="4" id="KW-0479">Metal-binding</keyword>
<dbReference type="SMART" id="SM00729">
    <property type="entry name" value="Elp3"/>
    <property type="match status" value="1"/>
</dbReference>
<dbReference type="PANTHER" id="PTHR43787:SF11">
    <property type="entry name" value="UPF0026 PROTEIN SLR1464"/>
    <property type="match status" value="1"/>
</dbReference>
<dbReference type="GO" id="GO:0046872">
    <property type="term" value="F:metal ion binding"/>
    <property type="evidence" value="ECO:0007669"/>
    <property type="project" value="UniProtKB-KW"/>
</dbReference>
<keyword evidence="3" id="KW-0949">S-adenosyl-L-methionine</keyword>
<protein>
    <submittedName>
        <fullName evidence="8">Radical SAM protein</fullName>
    </submittedName>
</protein>
<dbReference type="Pfam" id="PF04055">
    <property type="entry name" value="Radical_SAM"/>
    <property type="match status" value="1"/>
</dbReference>
<dbReference type="GO" id="GO:0051539">
    <property type="term" value="F:4 iron, 4 sulfur cluster binding"/>
    <property type="evidence" value="ECO:0007669"/>
    <property type="project" value="UniProtKB-KW"/>
</dbReference>
<dbReference type="PROSITE" id="PS51918">
    <property type="entry name" value="RADICAL_SAM"/>
    <property type="match status" value="1"/>
</dbReference>
<dbReference type="InterPro" id="IPR013785">
    <property type="entry name" value="Aldolase_TIM"/>
</dbReference>
<dbReference type="AlphaFoldDB" id="A0A975GAU1"/>
<sequence>MYVFGPVPSRRLGISLGLDIIPYKTCNQDCLYCQLGRTTVKTNERRTYVSVSDLLNELKSVLSKNDSIDYITFAGSGEPTLNSDLGKIIKKIKEISSIPVAVITNSLKMTDEDVRKELSAADLIVPSLDSAVQDTFERLNRPCENIKIRDVIDSLVKFRQNFSTTMWLEVMLIKGINNDKENIENLRSAIEEIKPDEVQLNTAVRPSNSGEAKPLNMEELQDIAGYLGRSCRVIASFDRKSNKVYNLNIEDEVLSLLKRRPCTLKEMSEVLSIHPNELSKYLGALEKDGKVKERVFNSEKFFQSC</sequence>